<feature type="domain" description="Tail specific protease" evidence="1">
    <location>
        <begin position="175"/>
        <end position="393"/>
    </location>
</feature>
<dbReference type="GO" id="GO:0008236">
    <property type="term" value="F:serine-type peptidase activity"/>
    <property type="evidence" value="ECO:0007669"/>
    <property type="project" value="InterPro"/>
</dbReference>
<dbReference type="SUPFAM" id="SSF52096">
    <property type="entry name" value="ClpP/crotonase"/>
    <property type="match status" value="1"/>
</dbReference>
<dbReference type="GO" id="GO:0006508">
    <property type="term" value="P:proteolysis"/>
    <property type="evidence" value="ECO:0007669"/>
    <property type="project" value="InterPro"/>
</dbReference>
<reference evidence="2 3" key="1">
    <citation type="submission" date="2016-02" db="EMBL/GenBank/DDBJ databases">
        <authorList>
            <consortium name="Pathogen Informatics"/>
        </authorList>
    </citation>
    <scope>NUCLEOTIDE SEQUENCE [LARGE SCALE GENOMIC DNA]</scope>
    <source>
        <strain evidence="2 3">LSS23</strain>
    </source>
</reference>
<dbReference type="InterPro" id="IPR029045">
    <property type="entry name" value="ClpP/crotonase-like_dom_sf"/>
</dbReference>
<accession>A0A0Z8C8B5</accession>
<dbReference type="Pfam" id="PF03572">
    <property type="entry name" value="Peptidase_S41"/>
    <property type="match status" value="1"/>
</dbReference>
<dbReference type="RefSeq" id="WP_044687466.1">
    <property type="nucleotide sequence ID" value="NZ_CEEW01000006.1"/>
</dbReference>
<gene>
    <name evidence="2" type="ORF">ERS132385_00260</name>
</gene>
<dbReference type="EMBL" id="FIFW01000002">
    <property type="protein sequence ID" value="CYU20629.1"/>
    <property type="molecule type" value="Genomic_DNA"/>
</dbReference>
<organism evidence="2 3">
    <name type="scientific">Streptococcus suis</name>
    <dbReference type="NCBI Taxonomy" id="1307"/>
    <lineage>
        <taxon>Bacteria</taxon>
        <taxon>Bacillati</taxon>
        <taxon>Bacillota</taxon>
        <taxon>Bacilli</taxon>
        <taxon>Lactobacillales</taxon>
        <taxon>Streptococcaceae</taxon>
        <taxon>Streptococcus</taxon>
    </lineage>
</organism>
<protein>
    <submittedName>
        <fullName evidence="2">S41 family peptidase</fullName>
    </submittedName>
</protein>
<dbReference type="InterPro" id="IPR005151">
    <property type="entry name" value="Tail-specific_protease"/>
</dbReference>
<dbReference type="Proteomes" id="UP000073434">
    <property type="component" value="Unassembled WGS sequence"/>
</dbReference>
<sequence>MNQLEIFDTIVGIMQEDSATKKDKKGANPTPYRDQLLTDLPKEDFIYLIRTYLASFGVLGHIWYHSPAAPRLGAFLRRHEDSLYVLDSDSGNGLEVGDRIIAIGGQPLDQVYQEHQAFFVSPTPERQYMEWAYLVKKAEQVSLFRNGQFLQVEIGDCQDSAEQEAFAWNWLDDHTLYMKMENFYDEEKIGQLYTQIEPLLPMVKNLIIDVRVNSGGSDSLYWPVLKYALPAGKSYKDMVTDEVGMEILYTPTNVAHRRKLFEQDLRDPHLSAESRAFTESLLADLEVHQGAGYVCADDEEDYLADYRGLEGGPDKIYILSDVRCASSGDNFVQTFKPLPKVTVIGRATLGILDYSNCCFAEFGDDYLMYPTSRSLEIDKGNGMTDRGVEPDIYIPWTPEHLERDVDLDYVLKLIQTSEIF</sequence>
<proteinExistence type="predicted"/>
<dbReference type="Gene3D" id="3.90.226.10">
    <property type="entry name" value="2-enoyl-CoA Hydratase, Chain A, domain 1"/>
    <property type="match status" value="1"/>
</dbReference>
<evidence type="ECO:0000313" key="3">
    <source>
        <dbReference type="Proteomes" id="UP000073434"/>
    </source>
</evidence>
<dbReference type="AlphaFoldDB" id="A0A0Z8C8B5"/>
<name>A0A0Z8C8B5_STRSU</name>
<evidence type="ECO:0000313" key="2">
    <source>
        <dbReference type="EMBL" id="CYU20629.1"/>
    </source>
</evidence>
<evidence type="ECO:0000259" key="1">
    <source>
        <dbReference type="Pfam" id="PF03572"/>
    </source>
</evidence>